<reference evidence="1 2" key="1">
    <citation type="journal article" date="2015" name="Genome Announc.">
        <title>Draft Genome Sequences of Marine Isolates of Thalassomonas viridans and Thalassomonas actiniarum.</title>
        <authorList>
            <person name="Olonade I."/>
            <person name="van Zyl L.J."/>
            <person name="Trindade M."/>
        </authorList>
    </citation>
    <scope>NUCLEOTIDE SEQUENCE [LARGE SCALE GENOMIC DNA]</scope>
    <source>
        <strain evidence="1 2">A5K-106</strain>
    </source>
</reference>
<dbReference type="AlphaFoldDB" id="A0AAE9YII6"/>
<accession>A0AAE9YII6</accession>
<dbReference type="SUPFAM" id="SSF69635">
    <property type="entry name" value="Type III secretory system chaperone-like"/>
    <property type="match status" value="1"/>
</dbReference>
<dbReference type="GO" id="GO:0030254">
    <property type="term" value="P:protein secretion by the type III secretion system"/>
    <property type="evidence" value="ECO:0007669"/>
    <property type="project" value="InterPro"/>
</dbReference>
<gene>
    <name evidence="1" type="ORF">SG35_014530</name>
</gene>
<dbReference type="RefSeq" id="WP_044834544.1">
    <property type="nucleotide sequence ID" value="NZ_CP059735.1"/>
</dbReference>
<protein>
    <submittedName>
        <fullName evidence="1">Type III secretion system chaperone</fullName>
    </submittedName>
</protein>
<proteinExistence type="predicted"/>
<dbReference type="Gene3D" id="3.30.1460.10">
    <property type="match status" value="1"/>
</dbReference>
<dbReference type="EMBL" id="CP059735">
    <property type="protein sequence ID" value="WDD96597.1"/>
    <property type="molecule type" value="Genomic_DNA"/>
</dbReference>
<reference evidence="1 2" key="2">
    <citation type="journal article" date="2022" name="Mar. Drugs">
        <title>Bioassay-Guided Fractionation Leads to the Detection of Cholic Acid Generated by the Rare Thalassomonas sp.</title>
        <authorList>
            <person name="Pheiffer F."/>
            <person name="Schneider Y.K."/>
            <person name="Hansen E.H."/>
            <person name="Andersen J.H."/>
            <person name="Isaksson J."/>
            <person name="Busche T."/>
            <person name="R C."/>
            <person name="Kalinowski J."/>
            <person name="Zyl L.V."/>
            <person name="Trindade M."/>
        </authorList>
    </citation>
    <scope>NUCLEOTIDE SEQUENCE [LARGE SCALE GENOMIC DNA]</scope>
    <source>
        <strain evidence="1 2">A5K-106</strain>
    </source>
</reference>
<keyword evidence="2" id="KW-1185">Reference proteome</keyword>
<dbReference type="CDD" id="cd16364">
    <property type="entry name" value="T3SC_I-like"/>
    <property type="match status" value="1"/>
</dbReference>
<organism evidence="1 2">
    <name type="scientific">Thalassomonas actiniarum</name>
    <dbReference type="NCBI Taxonomy" id="485447"/>
    <lineage>
        <taxon>Bacteria</taxon>
        <taxon>Pseudomonadati</taxon>
        <taxon>Pseudomonadota</taxon>
        <taxon>Gammaproteobacteria</taxon>
        <taxon>Alteromonadales</taxon>
        <taxon>Colwelliaceae</taxon>
        <taxon>Thalassomonas</taxon>
    </lineage>
</organism>
<sequence length="159" mass="18151">MEPLDKFKLLMADIGEVLKASSVVQFENGYWLIEYGDSELVWVYYHQQDDSFTLSGEAGAIEKQDQLELYKFFLTFNALGQEQRSVKTALSGSGDSCLLLGDYSAASLNTLEFSAIFFNFAEQMIHWRYLLKSWPTATSQDKQKLVDNISFMNPNMIRA</sequence>
<dbReference type="InterPro" id="IPR010261">
    <property type="entry name" value="Tir_chaperone"/>
</dbReference>
<dbReference type="Proteomes" id="UP000032568">
    <property type="component" value="Chromosome"/>
</dbReference>
<evidence type="ECO:0000313" key="1">
    <source>
        <dbReference type="EMBL" id="WDD96597.1"/>
    </source>
</evidence>
<dbReference type="Pfam" id="PF05932">
    <property type="entry name" value="CesT"/>
    <property type="match status" value="1"/>
</dbReference>
<dbReference type="KEGG" id="tact:SG35_014530"/>
<name>A0AAE9YII6_9GAMM</name>
<evidence type="ECO:0000313" key="2">
    <source>
        <dbReference type="Proteomes" id="UP000032568"/>
    </source>
</evidence>